<comment type="similarity">
    <text evidence="4">Belongs to the MsrA Met sulfoxide reductase family.</text>
</comment>
<evidence type="ECO:0000256" key="2">
    <source>
        <dbReference type="ARBA" id="ARBA00047806"/>
    </source>
</evidence>
<dbReference type="GO" id="GO:0008113">
    <property type="term" value="F:peptide-methionine (S)-S-oxide reductase activity"/>
    <property type="evidence" value="ECO:0007669"/>
    <property type="project" value="UniProtKB-UniRule"/>
</dbReference>
<dbReference type="NCBIfam" id="TIGR00401">
    <property type="entry name" value="msrA"/>
    <property type="match status" value="1"/>
</dbReference>
<dbReference type="InterPro" id="IPR036509">
    <property type="entry name" value="Met_Sox_Rdtase_MsrA_sf"/>
</dbReference>
<dbReference type="AlphaFoldDB" id="A0A918MZ24"/>
<comment type="catalytic activity">
    <reaction evidence="3 4">
        <text>[thioredoxin]-disulfide + L-methionine + H2O = L-methionine (S)-S-oxide + [thioredoxin]-dithiol</text>
        <dbReference type="Rhea" id="RHEA:19993"/>
        <dbReference type="Rhea" id="RHEA-COMP:10698"/>
        <dbReference type="Rhea" id="RHEA-COMP:10700"/>
        <dbReference type="ChEBI" id="CHEBI:15377"/>
        <dbReference type="ChEBI" id="CHEBI:29950"/>
        <dbReference type="ChEBI" id="CHEBI:50058"/>
        <dbReference type="ChEBI" id="CHEBI:57844"/>
        <dbReference type="ChEBI" id="CHEBI:58772"/>
        <dbReference type="EC" id="1.8.4.11"/>
    </reaction>
</comment>
<evidence type="ECO:0000256" key="3">
    <source>
        <dbReference type="ARBA" id="ARBA00048782"/>
    </source>
</evidence>
<reference evidence="6" key="1">
    <citation type="journal article" date="2014" name="Int. J. Syst. Evol. Microbiol.">
        <title>Complete genome sequence of Corynebacterium casei LMG S-19264T (=DSM 44701T), isolated from a smear-ripened cheese.</title>
        <authorList>
            <consortium name="US DOE Joint Genome Institute (JGI-PGF)"/>
            <person name="Walter F."/>
            <person name="Albersmeier A."/>
            <person name="Kalinowski J."/>
            <person name="Ruckert C."/>
        </authorList>
    </citation>
    <scope>NUCLEOTIDE SEQUENCE</scope>
    <source>
        <strain evidence="6">KCTC 23732</strain>
    </source>
</reference>
<accession>A0A918MZ24</accession>
<protein>
    <recommendedName>
        <fullName evidence="4">Peptide methionine sulfoxide reductase MsrA</fullName>
        <shortName evidence="4">Protein-methionine-S-oxide reductase</shortName>
        <ecNumber evidence="4">1.8.4.11</ecNumber>
    </recommendedName>
    <alternativeName>
        <fullName evidence="4">Peptide-methionine (S)-S-oxide reductase</fullName>
        <shortName evidence="4">Peptide Met(O) reductase</shortName>
    </alternativeName>
</protein>
<dbReference type="Pfam" id="PF01625">
    <property type="entry name" value="PMSR"/>
    <property type="match status" value="1"/>
</dbReference>
<evidence type="ECO:0000313" key="7">
    <source>
        <dbReference type="Proteomes" id="UP000608345"/>
    </source>
</evidence>
<dbReference type="Gene3D" id="3.30.1060.10">
    <property type="entry name" value="Peptide methionine sulphoxide reductase MsrA"/>
    <property type="match status" value="1"/>
</dbReference>
<dbReference type="HAMAP" id="MF_01401">
    <property type="entry name" value="MsrA"/>
    <property type="match status" value="1"/>
</dbReference>
<dbReference type="PANTHER" id="PTHR43774">
    <property type="entry name" value="PEPTIDE METHIONINE SULFOXIDE REDUCTASE"/>
    <property type="match status" value="1"/>
</dbReference>
<feature type="active site" evidence="4">
    <location>
        <position position="15"/>
    </location>
</feature>
<proteinExistence type="inferred from homology"/>
<dbReference type="SUPFAM" id="SSF55068">
    <property type="entry name" value="Peptide methionine sulfoxide reductase"/>
    <property type="match status" value="1"/>
</dbReference>
<sequence>MNNVLREIAVFGGGCFWCTEAVFLRLRGVLRVQSGYCGGHVDNPSYEQVCEKNTGHIEVVKIEFNPQEISFDDLLTVFFETHDPTTPDRQGNDVGPQYASAIFFQNPEQEAVARLHIERLQEHLASPVVTRLLPKAQFWPAEAYHDNYFERNPNQPYCAFVVSEKVNKFMKRFPDKLKAS</sequence>
<dbReference type="InterPro" id="IPR002569">
    <property type="entry name" value="Met_Sox_Rdtase_MsrA_dom"/>
</dbReference>
<dbReference type="PANTHER" id="PTHR43774:SF1">
    <property type="entry name" value="PEPTIDE METHIONINE SULFOXIDE REDUCTASE MSRA 2"/>
    <property type="match status" value="1"/>
</dbReference>
<comment type="function">
    <text evidence="4">Has an important function as a repair enzyme for proteins that have been inactivated by oxidation. Catalyzes the reversible oxidation-reduction of methionine sulfoxide in proteins to methionine.</text>
</comment>
<dbReference type="EC" id="1.8.4.11" evidence="4"/>
<evidence type="ECO:0000259" key="5">
    <source>
        <dbReference type="Pfam" id="PF01625"/>
    </source>
</evidence>
<comment type="caution">
    <text evidence="6">The sequence shown here is derived from an EMBL/GenBank/DDBJ whole genome shotgun (WGS) entry which is preliminary data.</text>
</comment>
<name>A0A918MZ24_9BURK</name>
<dbReference type="RefSeq" id="WP_189385152.1">
    <property type="nucleotide sequence ID" value="NZ_BAABFY010000004.1"/>
</dbReference>
<evidence type="ECO:0000313" key="6">
    <source>
        <dbReference type="EMBL" id="GGW88347.1"/>
    </source>
</evidence>
<keyword evidence="7" id="KW-1185">Reference proteome</keyword>
<keyword evidence="1 4" id="KW-0560">Oxidoreductase</keyword>
<organism evidence="6 7">
    <name type="scientific">Advenella faeciporci</name>
    <dbReference type="NCBI Taxonomy" id="797535"/>
    <lineage>
        <taxon>Bacteria</taxon>
        <taxon>Pseudomonadati</taxon>
        <taxon>Pseudomonadota</taxon>
        <taxon>Betaproteobacteria</taxon>
        <taxon>Burkholderiales</taxon>
        <taxon>Alcaligenaceae</taxon>
    </lineage>
</organism>
<gene>
    <name evidence="4 6" type="primary">msrA</name>
    <name evidence="6" type="ORF">GCM10011450_17920</name>
</gene>
<dbReference type="Proteomes" id="UP000608345">
    <property type="component" value="Unassembled WGS sequence"/>
</dbReference>
<dbReference type="EMBL" id="BMYS01000012">
    <property type="protein sequence ID" value="GGW88347.1"/>
    <property type="molecule type" value="Genomic_DNA"/>
</dbReference>
<evidence type="ECO:0000256" key="1">
    <source>
        <dbReference type="ARBA" id="ARBA00023002"/>
    </source>
</evidence>
<feature type="domain" description="Peptide methionine sulphoxide reductase MsrA" evidence="5">
    <location>
        <begin position="9"/>
        <end position="158"/>
    </location>
</feature>
<reference evidence="6" key="2">
    <citation type="submission" date="2020-09" db="EMBL/GenBank/DDBJ databases">
        <authorList>
            <person name="Sun Q."/>
            <person name="Kim S."/>
        </authorList>
    </citation>
    <scope>NUCLEOTIDE SEQUENCE</scope>
    <source>
        <strain evidence="6">KCTC 23732</strain>
    </source>
</reference>
<comment type="catalytic activity">
    <reaction evidence="2 4">
        <text>L-methionyl-[protein] + [thioredoxin]-disulfide + H2O = L-methionyl-(S)-S-oxide-[protein] + [thioredoxin]-dithiol</text>
        <dbReference type="Rhea" id="RHEA:14217"/>
        <dbReference type="Rhea" id="RHEA-COMP:10698"/>
        <dbReference type="Rhea" id="RHEA-COMP:10700"/>
        <dbReference type="Rhea" id="RHEA-COMP:12313"/>
        <dbReference type="Rhea" id="RHEA-COMP:12315"/>
        <dbReference type="ChEBI" id="CHEBI:15377"/>
        <dbReference type="ChEBI" id="CHEBI:16044"/>
        <dbReference type="ChEBI" id="CHEBI:29950"/>
        <dbReference type="ChEBI" id="CHEBI:44120"/>
        <dbReference type="ChEBI" id="CHEBI:50058"/>
        <dbReference type="EC" id="1.8.4.11"/>
    </reaction>
</comment>
<evidence type="ECO:0000256" key="4">
    <source>
        <dbReference type="HAMAP-Rule" id="MF_01401"/>
    </source>
</evidence>